<keyword evidence="1" id="KW-1133">Transmembrane helix</keyword>
<dbReference type="NCBIfam" id="TIGR02532">
    <property type="entry name" value="IV_pilin_GFxxxE"/>
    <property type="match status" value="1"/>
</dbReference>
<name>A0A1G2TX17_9BACT</name>
<reference evidence="2 3" key="1">
    <citation type="journal article" date="2016" name="Nat. Commun.">
        <title>Thousands of microbial genomes shed light on interconnected biogeochemical processes in an aquifer system.</title>
        <authorList>
            <person name="Anantharaman K."/>
            <person name="Brown C.T."/>
            <person name="Hug L.A."/>
            <person name="Sharon I."/>
            <person name="Castelle C.J."/>
            <person name="Probst A.J."/>
            <person name="Thomas B.C."/>
            <person name="Singh A."/>
            <person name="Wilkins M.J."/>
            <person name="Karaoz U."/>
            <person name="Brodie E.L."/>
            <person name="Williams K.H."/>
            <person name="Hubbard S.S."/>
            <person name="Banfield J.F."/>
        </authorList>
    </citation>
    <scope>NUCLEOTIDE SEQUENCE [LARGE SCALE GENOMIC DNA]</scope>
</reference>
<keyword evidence="1" id="KW-0812">Transmembrane</keyword>
<evidence type="ECO:0000256" key="1">
    <source>
        <dbReference type="SAM" id="Phobius"/>
    </source>
</evidence>
<keyword evidence="1" id="KW-0472">Membrane</keyword>
<protein>
    <recommendedName>
        <fullName evidence="4">Type II secretion system protein J</fullName>
    </recommendedName>
</protein>
<comment type="caution">
    <text evidence="2">The sequence shown here is derived from an EMBL/GenBank/DDBJ whole genome shotgun (WGS) entry which is preliminary data.</text>
</comment>
<accession>A0A1G2TX17</accession>
<sequence>MIFKKFPISNFQFPIPARQVGFTLVEMLIAVGLFALVASISIGAILSIFDANNRSRSSKTVVDNLNLAVEDMTRVVRFGTNYHSCDDDDLDEPNNCNTEQDSDILAVTFEGNIIVYRLCGTTIKRSDNGEENCSSTDMKAITSTDTVIEYLRFYVFGTNATDQFQPYVVAVIEGYVGSNSTRQSSFSIQTIMSQRALDI</sequence>
<gene>
    <name evidence="2" type="ORF">A3A96_04495</name>
</gene>
<dbReference type="Proteomes" id="UP000177707">
    <property type="component" value="Unassembled WGS sequence"/>
</dbReference>
<evidence type="ECO:0000313" key="3">
    <source>
        <dbReference type="Proteomes" id="UP000177707"/>
    </source>
</evidence>
<dbReference type="InterPro" id="IPR045584">
    <property type="entry name" value="Pilin-like"/>
</dbReference>
<dbReference type="EMBL" id="MHWB01000010">
    <property type="protein sequence ID" value="OHB01784.1"/>
    <property type="molecule type" value="Genomic_DNA"/>
</dbReference>
<evidence type="ECO:0008006" key="4">
    <source>
        <dbReference type="Google" id="ProtNLM"/>
    </source>
</evidence>
<organism evidence="2 3">
    <name type="scientific">Candidatus Zambryskibacteria bacterium RIFCSPLOWO2_01_FULL_39_39</name>
    <dbReference type="NCBI Taxonomy" id="1802758"/>
    <lineage>
        <taxon>Bacteria</taxon>
        <taxon>Candidatus Zambryskiibacteriota</taxon>
    </lineage>
</organism>
<feature type="transmembrane region" description="Helical" evidence="1">
    <location>
        <begin position="20"/>
        <end position="49"/>
    </location>
</feature>
<dbReference type="SUPFAM" id="SSF54523">
    <property type="entry name" value="Pili subunits"/>
    <property type="match status" value="1"/>
</dbReference>
<dbReference type="Gene3D" id="3.30.700.10">
    <property type="entry name" value="Glycoprotein, Type 4 Pilin"/>
    <property type="match status" value="1"/>
</dbReference>
<dbReference type="AlphaFoldDB" id="A0A1G2TX17"/>
<dbReference type="InterPro" id="IPR012902">
    <property type="entry name" value="N_methyl_site"/>
</dbReference>
<proteinExistence type="predicted"/>
<evidence type="ECO:0000313" key="2">
    <source>
        <dbReference type="EMBL" id="OHB01784.1"/>
    </source>
</evidence>
<dbReference type="STRING" id="1802758.A3A96_04495"/>